<evidence type="ECO:0000313" key="3">
    <source>
        <dbReference type="Proteomes" id="UP000654345"/>
    </source>
</evidence>
<dbReference type="InterPro" id="IPR036237">
    <property type="entry name" value="Xyl_isomerase-like_sf"/>
</dbReference>
<keyword evidence="2" id="KW-0413">Isomerase</keyword>
<accession>A0ABQ3V5H8</accession>
<dbReference type="SUPFAM" id="SSF51658">
    <property type="entry name" value="Xylose isomerase-like"/>
    <property type="match status" value="1"/>
</dbReference>
<reference evidence="2 3" key="1">
    <citation type="journal article" date="2021" name="Int. J. Syst. Evol. Microbiol.">
        <title>Reticulibacter mediterranei gen. nov., sp. nov., within the new family Reticulibacteraceae fam. nov., and Ktedonospora formicarum gen. nov., sp. nov., Ktedonobacter robiniae sp. nov., Dictyobacter formicarum sp. nov. and Dictyobacter arantiisoli sp. nov., belonging to the class Ktedonobacteria.</title>
        <authorList>
            <person name="Yabe S."/>
            <person name="Zheng Y."/>
            <person name="Wang C.M."/>
            <person name="Sakai Y."/>
            <person name="Abe K."/>
            <person name="Yokota A."/>
            <person name="Donadio S."/>
            <person name="Cavaletti L."/>
            <person name="Monciardini P."/>
        </authorList>
    </citation>
    <scope>NUCLEOTIDE SEQUENCE [LARGE SCALE GENOMIC DNA]</scope>
    <source>
        <strain evidence="2 3">SOSP1-30</strain>
    </source>
</reference>
<protein>
    <submittedName>
        <fullName evidence="2">Xylose isomerase</fullName>
    </submittedName>
</protein>
<evidence type="ECO:0000313" key="2">
    <source>
        <dbReference type="EMBL" id="GHO60168.1"/>
    </source>
</evidence>
<dbReference type="Proteomes" id="UP000654345">
    <property type="component" value="Unassembled WGS sequence"/>
</dbReference>
<dbReference type="GO" id="GO:0016853">
    <property type="term" value="F:isomerase activity"/>
    <property type="evidence" value="ECO:0007669"/>
    <property type="project" value="UniProtKB-KW"/>
</dbReference>
<name>A0ABQ3V5H8_9CHLR</name>
<gene>
    <name evidence="2" type="ORF">KSB_86430</name>
</gene>
<dbReference type="PANTHER" id="PTHR12110:SF53">
    <property type="entry name" value="BLR5974 PROTEIN"/>
    <property type="match status" value="1"/>
</dbReference>
<sequence>MIRLSAFADEISPDLGEQIAVLQEEHIHFIDLRGAWNSNVLDLSDQQLQEVKQALETAGIGVAAIGSPIGKVPITSDFVEHMQRFERALYVAEYLGSPYVRIFSFYPPTLGEALHQDQQDEPGIDAYRADVLQRLAALTEKAAKAGITLVHENEKMIYGDTIARNVDLLQSVNHPRLRAVFDPANYLECQQVPYPQAYDAIKPWLEYVHVKDVNAQGTLVVAGEGEARWPDILQRLRSDRYDGFLSLEPHLAAAGQFQGFSGADRFRQASQALQRLLREINWEYA</sequence>
<dbReference type="RefSeq" id="WP_201376334.1">
    <property type="nucleotide sequence ID" value="NZ_BNJG01000004.1"/>
</dbReference>
<dbReference type="PANTHER" id="PTHR12110">
    <property type="entry name" value="HYDROXYPYRUVATE ISOMERASE"/>
    <property type="match status" value="1"/>
</dbReference>
<comment type="caution">
    <text evidence="2">The sequence shown here is derived from an EMBL/GenBank/DDBJ whole genome shotgun (WGS) entry which is preliminary data.</text>
</comment>
<evidence type="ECO:0000259" key="1">
    <source>
        <dbReference type="Pfam" id="PF01261"/>
    </source>
</evidence>
<dbReference type="Gene3D" id="3.20.20.150">
    <property type="entry name" value="Divalent-metal-dependent TIM barrel enzymes"/>
    <property type="match status" value="1"/>
</dbReference>
<dbReference type="EMBL" id="BNJG01000004">
    <property type="protein sequence ID" value="GHO60168.1"/>
    <property type="molecule type" value="Genomic_DNA"/>
</dbReference>
<organism evidence="2 3">
    <name type="scientific">Ktedonobacter robiniae</name>
    <dbReference type="NCBI Taxonomy" id="2778365"/>
    <lineage>
        <taxon>Bacteria</taxon>
        <taxon>Bacillati</taxon>
        <taxon>Chloroflexota</taxon>
        <taxon>Ktedonobacteria</taxon>
        <taxon>Ktedonobacterales</taxon>
        <taxon>Ktedonobacteraceae</taxon>
        <taxon>Ktedonobacter</taxon>
    </lineage>
</organism>
<dbReference type="Pfam" id="PF01261">
    <property type="entry name" value="AP_endonuc_2"/>
    <property type="match status" value="1"/>
</dbReference>
<dbReference type="InterPro" id="IPR050312">
    <property type="entry name" value="IolE/XylAMocC-like"/>
</dbReference>
<keyword evidence="3" id="KW-1185">Reference proteome</keyword>
<dbReference type="InterPro" id="IPR013022">
    <property type="entry name" value="Xyl_isomerase-like_TIM-brl"/>
</dbReference>
<proteinExistence type="predicted"/>
<feature type="domain" description="Xylose isomerase-like TIM barrel" evidence="1">
    <location>
        <begin position="35"/>
        <end position="253"/>
    </location>
</feature>